<dbReference type="EMBL" id="JAHRHJ020000004">
    <property type="protein sequence ID" value="KAH9317483.1"/>
    <property type="molecule type" value="Genomic_DNA"/>
</dbReference>
<comment type="caution">
    <text evidence="2">The sequence shown here is derived from an EMBL/GenBank/DDBJ whole genome shotgun (WGS) entry which is preliminary data.</text>
</comment>
<feature type="non-terminal residue" evidence="2">
    <location>
        <position position="1"/>
    </location>
</feature>
<evidence type="ECO:0000256" key="1">
    <source>
        <dbReference type="SAM" id="Coils"/>
    </source>
</evidence>
<evidence type="ECO:0000313" key="2">
    <source>
        <dbReference type="EMBL" id="KAH9317483.1"/>
    </source>
</evidence>
<keyword evidence="3" id="KW-1185">Reference proteome</keyword>
<feature type="non-terminal residue" evidence="2">
    <location>
        <position position="91"/>
    </location>
</feature>
<dbReference type="Proteomes" id="UP000824469">
    <property type="component" value="Unassembled WGS sequence"/>
</dbReference>
<gene>
    <name evidence="2" type="ORF">KI387_019252</name>
</gene>
<evidence type="ECO:0000313" key="3">
    <source>
        <dbReference type="Proteomes" id="UP000824469"/>
    </source>
</evidence>
<accession>A0AA38G9T6</accession>
<proteinExistence type="predicted"/>
<name>A0AA38G9T6_TAXCH</name>
<organism evidence="2 3">
    <name type="scientific">Taxus chinensis</name>
    <name type="common">Chinese yew</name>
    <name type="synonym">Taxus wallichiana var. chinensis</name>
    <dbReference type="NCBI Taxonomy" id="29808"/>
    <lineage>
        <taxon>Eukaryota</taxon>
        <taxon>Viridiplantae</taxon>
        <taxon>Streptophyta</taxon>
        <taxon>Embryophyta</taxon>
        <taxon>Tracheophyta</taxon>
        <taxon>Spermatophyta</taxon>
        <taxon>Pinopsida</taxon>
        <taxon>Pinidae</taxon>
        <taxon>Conifers II</taxon>
        <taxon>Cupressales</taxon>
        <taxon>Taxaceae</taxon>
        <taxon>Taxus</taxon>
    </lineage>
</organism>
<feature type="coiled-coil region" evidence="1">
    <location>
        <begin position="33"/>
        <end position="67"/>
    </location>
</feature>
<dbReference type="AlphaFoldDB" id="A0AA38G9T6"/>
<protein>
    <submittedName>
        <fullName evidence="2">Uncharacterized protein</fullName>
    </submittedName>
</protein>
<keyword evidence="1" id="KW-0175">Coiled coil</keyword>
<sequence>IGRVGNLSVVNHLDGEFPYIKNNLVDFIDVETEEEAREREARAEEEIRAQLEEIERLQAKVDERAAAKATALARLEAIDINIMGDRDHEHE</sequence>
<reference evidence="2 3" key="1">
    <citation type="journal article" date="2021" name="Nat. Plants">
        <title>The Taxus genome provides insights into paclitaxel biosynthesis.</title>
        <authorList>
            <person name="Xiong X."/>
            <person name="Gou J."/>
            <person name="Liao Q."/>
            <person name="Li Y."/>
            <person name="Zhou Q."/>
            <person name="Bi G."/>
            <person name="Li C."/>
            <person name="Du R."/>
            <person name="Wang X."/>
            <person name="Sun T."/>
            <person name="Guo L."/>
            <person name="Liang H."/>
            <person name="Lu P."/>
            <person name="Wu Y."/>
            <person name="Zhang Z."/>
            <person name="Ro D.K."/>
            <person name="Shang Y."/>
            <person name="Huang S."/>
            <person name="Yan J."/>
        </authorList>
    </citation>
    <scope>NUCLEOTIDE SEQUENCE [LARGE SCALE GENOMIC DNA]</scope>
    <source>
        <strain evidence="2">Ta-2019</strain>
    </source>
</reference>